<gene>
    <name evidence="1" type="ORF">CesoFtcFv8_021468</name>
    <name evidence="2" type="ORF">CesoFtcFv8_021470</name>
</gene>
<evidence type="ECO:0000313" key="2">
    <source>
        <dbReference type="EMBL" id="KAK5882931.1"/>
    </source>
</evidence>
<keyword evidence="3" id="KW-1185">Reference proteome</keyword>
<dbReference type="EMBL" id="JAULUE010002062">
    <property type="protein sequence ID" value="KAK5882929.1"/>
    <property type="molecule type" value="Genomic_DNA"/>
</dbReference>
<accession>A0AAN8BEB6</accession>
<sequence>MIFISATLLERASGVHSAETEDTQLLQSEAFAFSTQSFCNLVTLGTDPPLRYLQPVMVNAGLLLFLVPFPFPSRRASTSVDRFQRLRGQMETHCDQLEVIMIT</sequence>
<reference evidence="1 3" key="1">
    <citation type="journal article" date="2023" name="Mol. Biol. Evol.">
        <title>Genomics of Secondarily Temperate Adaptation in the Only Non-Antarctic Icefish.</title>
        <authorList>
            <person name="Rivera-Colon A.G."/>
            <person name="Rayamajhi N."/>
            <person name="Minhas B.F."/>
            <person name="Madrigal G."/>
            <person name="Bilyk K.T."/>
            <person name="Yoon V."/>
            <person name="Hune M."/>
            <person name="Gregory S."/>
            <person name="Cheng C.H.C."/>
            <person name="Catchen J.M."/>
        </authorList>
    </citation>
    <scope>NUCLEOTIDE SEQUENCE [LARGE SCALE GENOMIC DNA]</scope>
    <source>
        <strain evidence="1">JC2023a</strain>
    </source>
</reference>
<organism evidence="1 3">
    <name type="scientific">Champsocephalus esox</name>
    <name type="common">pike icefish</name>
    <dbReference type="NCBI Taxonomy" id="159716"/>
    <lineage>
        <taxon>Eukaryota</taxon>
        <taxon>Metazoa</taxon>
        <taxon>Chordata</taxon>
        <taxon>Craniata</taxon>
        <taxon>Vertebrata</taxon>
        <taxon>Euteleostomi</taxon>
        <taxon>Actinopterygii</taxon>
        <taxon>Neopterygii</taxon>
        <taxon>Teleostei</taxon>
        <taxon>Neoteleostei</taxon>
        <taxon>Acanthomorphata</taxon>
        <taxon>Eupercaria</taxon>
        <taxon>Perciformes</taxon>
        <taxon>Notothenioidei</taxon>
        <taxon>Channichthyidae</taxon>
        <taxon>Champsocephalus</taxon>
    </lineage>
</organism>
<dbReference type="AlphaFoldDB" id="A0AAN8BEB6"/>
<proteinExistence type="predicted"/>
<protein>
    <submittedName>
        <fullName evidence="1">Uncharacterized protein</fullName>
    </submittedName>
</protein>
<name>A0AAN8BEB6_9TELE</name>
<dbReference type="EMBL" id="JAULUE010002062">
    <property type="protein sequence ID" value="KAK5882931.1"/>
    <property type="molecule type" value="Genomic_DNA"/>
</dbReference>
<evidence type="ECO:0000313" key="1">
    <source>
        <dbReference type="EMBL" id="KAK5882929.1"/>
    </source>
</evidence>
<dbReference type="Proteomes" id="UP001335648">
    <property type="component" value="Unassembled WGS sequence"/>
</dbReference>
<comment type="caution">
    <text evidence="1">The sequence shown here is derived from an EMBL/GenBank/DDBJ whole genome shotgun (WGS) entry which is preliminary data.</text>
</comment>
<evidence type="ECO:0000313" key="3">
    <source>
        <dbReference type="Proteomes" id="UP001335648"/>
    </source>
</evidence>